<dbReference type="GO" id="GO:0005525">
    <property type="term" value="F:GTP binding"/>
    <property type="evidence" value="ECO:0007669"/>
    <property type="project" value="UniProtKB-KW"/>
</dbReference>
<dbReference type="Pfam" id="PF07683">
    <property type="entry name" value="CobW_C"/>
    <property type="match status" value="1"/>
</dbReference>
<evidence type="ECO:0000256" key="2">
    <source>
        <dbReference type="ARBA" id="ARBA00022801"/>
    </source>
</evidence>
<feature type="domain" description="CobW C-terminal" evidence="10">
    <location>
        <begin position="359"/>
        <end position="423"/>
    </location>
</feature>
<feature type="compositionally biased region" description="Basic and acidic residues" evidence="8">
    <location>
        <begin position="278"/>
        <end position="298"/>
    </location>
</feature>
<evidence type="ECO:0000256" key="7">
    <source>
        <dbReference type="ARBA" id="ARBA00049117"/>
    </source>
</evidence>
<dbReference type="GeneID" id="77729010"/>
<keyword evidence="5" id="KW-0143">Chaperone</keyword>
<accession>A0AA38LTT4</accession>
<dbReference type="AlphaFoldDB" id="A0AA38LTT4"/>
<keyword evidence="1" id="KW-0547">Nucleotide-binding</keyword>
<keyword evidence="4" id="KW-0342">GTP-binding</keyword>
<dbReference type="GO" id="GO:0005737">
    <property type="term" value="C:cytoplasm"/>
    <property type="evidence" value="ECO:0007669"/>
    <property type="project" value="TreeGrafter"/>
</dbReference>
<keyword evidence="12" id="KW-1185">Reference proteome</keyword>
<evidence type="ECO:0000256" key="5">
    <source>
        <dbReference type="ARBA" id="ARBA00023186"/>
    </source>
</evidence>
<feature type="region of interest" description="Disordered" evidence="8">
    <location>
        <begin position="1"/>
        <end position="41"/>
    </location>
</feature>
<dbReference type="SUPFAM" id="SSF90002">
    <property type="entry name" value="Hypothetical protein YjiA, C-terminal domain"/>
    <property type="match status" value="1"/>
</dbReference>
<evidence type="ECO:0000313" key="11">
    <source>
        <dbReference type="EMBL" id="KAI9634963.1"/>
    </source>
</evidence>
<comment type="caution">
    <text evidence="11">The sequence shown here is derived from an EMBL/GenBank/DDBJ whole genome shotgun (WGS) entry which is preliminary data.</text>
</comment>
<dbReference type="InterPro" id="IPR051316">
    <property type="entry name" value="Zinc-reg_GTPase_activator"/>
</dbReference>
<dbReference type="InterPro" id="IPR027417">
    <property type="entry name" value="P-loop_NTPase"/>
</dbReference>
<dbReference type="PANTHER" id="PTHR13748:SF31">
    <property type="entry name" value="ZINC-REGULATED GTPASE METALLOPROTEIN ACTIVATOR 1A-RELATED"/>
    <property type="match status" value="1"/>
</dbReference>
<feature type="domain" description="CobW/HypB/UreG nucleotide-binding" evidence="9">
    <location>
        <begin position="54"/>
        <end position="241"/>
    </location>
</feature>
<sequence>MDPEDEAPELIDIDDASPYEGRTGSSVNDGDTSASAGSSRSAAKVDAYERRKVPLTILTGYLGAGKSTLLDYILKEQHGYKIAVCMNDFGDSTDIEAKSLTLTDPNTGAQSSQFLSLPNGCLCCSFKDMGIAAIEEMAHQEGVEWVMVELTGLADPGPIIRGFWENEEMGDLILDGVVCVVDCRNVLKQLSEQRPAGEVNEAQKQVACADVILLNKTDLVDSGRLSQVEETISAINPTLRVYKTQHSITPLDGLFDLRAFTSAPLAPTTIPPASSHTHTSESSDHAHDDSHDHNDRPSQPHAHFGRITTITIPIPSLSSDQFDRLQRFLEDTLWSIPDPPSATTSGGIAIETAEKGGRPEVLRTKGLVRTAEGREYVLQGVTDVFELKELPSSGSGGGSAADGGKVVFIGKGVDERLKDRLLAAVNV</sequence>
<evidence type="ECO:0000256" key="6">
    <source>
        <dbReference type="ARBA" id="ARBA00034320"/>
    </source>
</evidence>
<protein>
    <submittedName>
        <fullName evidence="11">Cytoplasm protein</fullName>
    </submittedName>
</protein>
<keyword evidence="2" id="KW-0378">Hydrolase</keyword>
<dbReference type="RefSeq" id="XP_052944740.1">
    <property type="nucleotide sequence ID" value="XM_053089805.1"/>
</dbReference>
<evidence type="ECO:0000259" key="10">
    <source>
        <dbReference type="Pfam" id="PF07683"/>
    </source>
</evidence>
<evidence type="ECO:0000313" key="12">
    <source>
        <dbReference type="Proteomes" id="UP001164286"/>
    </source>
</evidence>
<dbReference type="PANTHER" id="PTHR13748">
    <property type="entry name" value="COBW-RELATED"/>
    <property type="match status" value="1"/>
</dbReference>
<gene>
    <name evidence="11" type="ORF">MKK02DRAFT_37838</name>
</gene>
<dbReference type="SUPFAM" id="SSF52540">
    <property type="entry name" value="P-loop containing nucleoside triphosphate hydrolases"/>
    <property type="match status" value="1"/>
</dbReference>
<dbReference type="GO" id="GO:0016787">
    <property type="term" value="F:hydrolase activity"/>
    <property type="evidence" value="ECO:0007669"/>
    <property type="project" value="UniProtKB-KW"/>
</dbReference>
<evidence type="ECO:0000256" key="1">
    <source>
        <dbReference type="ARBA" id="ARBA00022741"/>
    </source>
</evidence>
<feature type="region of interest" description="Disordered" evidence="8">
    <location>
        <begin position="266"/>
        <end position="302"/>
    </location>
</feature>
<dbReference type="InterPro" id="IPR011629">
    <property type="entry name" value="CobW-like_C"/>
</dbReference>
<evidence type="ECO:0000256" key="8">
    <source>
        <dbReference type="SAM" id="MobiDB-lite"/>
    </source>
</evidence>
<evidence type="ECO:0000259" key="9">
    <source>
        <dbReference type="Pfam" id="PF02492"/>
    </source>
</evidence>
<dbReference type="CDD" id="cd03112">
    <property type="entry name" value="CobW-like"/>
    <property type="match status" value="1"/>
</dbReference>
<feature type="compositionally biased region" description="Acidic residues" evidence="8">
    <location>
        <begin position="1"/>
        <end position="17"/>
    </location>
</feature>
<dbReference type="InterPro" id="IPR003495">
    <property type="entry name" value="CobW/HypB/UreG_nucleotide-bd"/>
</dbReference>
<evidence type="ECO:0000256" key="4">
    <source>
        <dbReference type="ARBA" id="ARBA00023134"/>
    </source>
</evidence>
<dbReference type="InterPro" id="IPR036627">
    <property type="entry name" value="CobW-likC_sf"/>
</dbReference>
<dbReference type="Gene3D" id="3.30.1220.10">
    <property type="entry name" value="CobW-like, C-terminal domain"/>
    <property type="match status" value="1"/>
</dbReference>
<feature type="compositionally biased region" description="Polar residues" evidence="8">
    <location>
        <begin position="23"/>
        <end position="32"/>
    </location>
</feature>
<proteinExistence type="inferred from homology"/>
<dbReference type="Proteomes" id="UP001164286">
    <property type="component" value="Unassembled WGS sequence"/>
</dbReference>
<reference evidence="11" key="1">
    <citation type="journal article" date="2022" name="G3 (Bethesda)">
        <title>High quality genome of the basidiomycete yeast Dioszegia hungarica PDD-24b-2 isolated from cloud water.</title>
        <authorList>
            <person name="Jarrige D."/>
            <person name="Haridas S."/>
            <person name="Bleykasten-Grosshans C."/>
            <person name="Joly M."/>
            <person name="Nadalig T."/>
            <person name="Sancelme M."/>
            <person name="Vuilleumier S."/>
            <person name="Grigoriev I.V."/>
            <person name="Amato P."/>
            <person name="Bringel F."/>
        </authorList>
    </citation>
    <scope>NUCLEOTIDE SEQUENCE</scope>
    <source>
        <strain evidence="11">PDD-24b-2</strain>
    </source>
</reference>
<organism evidence="11 12">
    <name type="scientific">Dioszegia hungarica</name>
    <dbReference type="NCBI Taxonomy" id="4972"/>
    <lineage>
        <taxon>Eukaryota</taxon>
        <taxon>Fungi</taxon>
        <taxon>Dikarya</taxon>
        <taxon>Basidiomycota</taxon>
        <taxon>Agaricomycotina</taxon>
        <taxon>Tremellomycetes</taxon>
        <taxon>Tremellales</taxon>
        <taxon>Bulleribasidiaceae</taxon>
        <taxon>Dioszegia</taxon>
    </lineage>
</organism>
<dbReference type="Gene3D" id="3.40.50.300">
    <property type="entry name" value="P-loop containing nucleotide triphosphate hydrolases"/>
    <property type="match status" value="1"/>
</dbReference>
<name>A0AA38LTT4_9TREE</name>
<dbReference type="Pfam" id="PF02492">
    <property type="entry name" value="cobW"/>
    <property type="match status" value="1"/>
</dbReference>
<comment type="catalytic activity">
    <reaction evidence="7">
        <text>GTP + H2O = GDP + phosphate + H(+)</text>
        <dbReference type="Rhea" id="RHEA:19669"/>
        <dbReference type="ChEBI" id="CHEBI:15377"/>
        <dbReference type="ChEBI" id="CHEBI:15378"/>
        <dbReference type="ChEBI" id="CHEBI:37565"/>
        <dbReference type="ChEBI" id="CHEBI:43474"/>
        <dbReference type="ChEBI" id="CHEBI:58189"/>
    </reaction>
    <physiologicalReaction direction="left-to-right" evidence="7">
        <dbReference type="Rhea" id="RHEA:19670"/>
    </physiologicalReaction>
</comment>
<dbReference type="EMBL" id="JAKWFO010000006">
    <property type="protein sequence ID" value="KAI9634963.1"/>
    <property type="molecule type" value="Genomic_DNA"/>
</dbReference>
<comment type="similarity">
    <text evidence="6">Belongs to the SIMIBI class G3E GTPase family. ZNG1 subfamily.</text>
</comment>
<keyword evidence="3" id="KW-0862">Zinc</keyword>
<evidence type="ECO:0000256" key="3">
    <source>
        <dbReference type="ARBA" id="ARBA00022833"/>
    </source>
</evidence>